<dbReference type="InterPro" id="IPR011990">
    <property type="entry name" value="TPR-like_helical_dom_sf"/>
</dbReference>
<dbReference type="Pfam" id="PF13525">
    <property type="entry name" value="YfiO"/>
    <property type="match status" value="1"/>
</dbReference>
<feature type="chain" id="PRO_5016377159" evidence="4">
    <location>
        <begin position="21"/>
        <end position="276"/>
    </location>
</feature>
<sequence length="276" mass="32758">MAKRILILLALALFSFSCGNFNKLMKSSDIDKKYDAALNYYNEGDFYRAGLLFEDLMPSMTGTDRAEQLQFYYAYCHYEQKQYILASSYFRQFFDTYRRSPKAEEALYMSAYSLYKDAPDFNLDQSNTNDAIDEMQNFLNRFPRSEYATQANEVINELREKLELKAFDNAKLYSKIRKYKAATVAYDNFMKDYPDSDFKEEAMYRRIEAFYELAEISVYSKQQERYQSVIEVYKEFQKKYPESLLMKDADKLYNNADKKIKVIIDATEEVEEKKEA</sequence>
<dbReference type="AlphaFoldDB" id="A0A315ZB51"/>
<feature type="domain" description="Outer membrane lipoprotein BamD-like" evidence="5">
    <location>
        <begin position="32"/>
        <end position="216"/>
    </location>
</feature>
<dbReference type="RefSeq" id="WP_109616939.1">
    <property type="nucleotide sequence ID" value="NZ_QGDO01000002.1"/>
</dbReference>
<dbReference type="EMBL" id="QGDO01000002">
    <property type="protein sequence ID" value="PWJ42816.1"/>
    <property type="molecule type" value="Genomic_DNA"/>
</dbReference>
<dbReference type="PROSITE" id="PS51257">
    <property type="entry name" value="PROKAR_LIPOPROTEIN"/>
    <property type="match status" value="1"/>
</dbReference>
<accession>A0A315ZB51</accession>
<organism evidence="6 7">
    <name type="scientific">Sediminitomix flava</name>
    <dbReference type="NCBI Taxonomy" id="379075"/>
    <lineage>
        <taxon>Bacteria</taxon>
        <taxon>Pseudomonadati</taxon>
        <taxon>Bacteroidota</taxon>
        <taxon>Cytophagia</taxon>
        <taxon>Cytophagales</taxon>
        <taxon>Flammeovirgaceae</taxon>
        <taxon>Sediminitomix</taxon>
    </lineage>
</organism>
<evidence type="ECO:0000256" key="4">
    <source>
        <dbReference type="SAM" id="SignalP"/>
    </source>
</evidence>
<dbReference type="Proteomes" id="UP000245535">
    <property type="component" value="Unassembled WGS sequence"/>
</dbReference>
<gene>
    <name evidence="6" type="ORF">BC781_102362</name>
</gene>
<feature type="signal peptide" evidence="4">
    <location>
        <begin position="1"/>
        <end position="20"/>
    </location>
</feature>
<keyword evidence="2" id="KW-0472">Membrane</keyword>
<evidence type="ECO:0000256" key="3">
    <source>
        <dbReference type="ARBA" id="ARBA00023237"/>
    </source>
</evidence>
<keyword evidence="7" id="KW-1185">Reference proteome</keyword>
<evidence type="ECO:0000313" key="6">
    <source>
        <dbReference type="EMBL" id="PWJ42816.1"/>
    </source>
</evidence>
<evidence type="ECO:0000313" key="7">
    <source>
        <dbReference type="Proteomes" id="UP000245535"/>
    </source>
</evidence>
<keyword evidence="3" id="KW-0998">Cell outer membrane</keyword>
<name>A0A315ZB51_SEDFL</name>
<comment type="caution">
    <text evidence="6">The sequence shown here is derived from an EMBL/GenBank/DDBJ whole genome shotgun (WGS) entry which is preliminary data.</text>
</comment>
<dbReference type="NCBIfam" id="TIGR03302">
    <property type="entry name" value="OM_YfiO"/>
    <property type="match status" value="1"/>
</dbReference>
<evidence type="ECO:0000256" key="1">
    <source>
        <dbReference type="ARBA" id="ARBA00022729"/>
    </source>
</evidence>
<evidence type="ECO:0000256" key="2">
    <source>
        <dbReference type="ARBA" id="ARBA00023136"/>
    </source>
</evidence>
<keyword evidence="1 4" id="KW-0732">Signal</keyword>
<dbReference type="InterPro" id="IPR017689">
    <property type="entry name" value="BamD"/>
</dbReference>
<evidence type="ECO:0000259" key="5">
    <source>
        <dbReference type="Pfam" id="PF13525"/>
    </source>
</evidence>
<protein>
    <submittedName>
        <fullName evidence="6">Beta-barrel assembly machine subunit BamD</fullName>
    </submittedName>
</protein>
<dbReference type="SUPFAM" id="SSF48452">
    <property type="entry name" value="TPR-like"/>
    <property type="match status" value="1"/>
</dbReference>
<dbReference type="Gene3D" id="1.25.40.10">
    <property type="entry name" value="Tetratricopeptide repeat domain"/>
    <property type="match status" value="1"/>
</dbReference>
<dbReference type="InterPro" id="IPR039565">
    <property type="entry name" value="BamD-like"/>
</dbReference>
<dbReference type="OrthoDB" id="9770761at2"/>
<proteinExistence type="predicted"/>
<reference evidence="6 7" key="1">
    <citation type="submission" date="2018-03" db="EMBL/GenBank/DDBJ databases">
        <title>Genomic Encyclopedia of Archaeal and Bacterial Type Strains, Phase II (KMG-II): from individual species to whole genera.</title>
        <authorList>
            <person name="Goeker M."/>
        </authorList>
    </citation>
    <scope>NUCLEOTIDE SEQUENCE [LARGE SCALE GENOMIC DNA]</scope>
    <source>
        <strain evidence="6 7">DSM 28229</strain>
    </source>
</reference>